<gene>
    <name evidence="2" type="ORF">GGR46_003034</name>
</gene>
<evidence type="ECO:0000256" key="1">
    <source>
        <dbReference type="SAM" id="MobiDB-lite"/>
    </source>
</evidence>
<sequence>MERVELAGRSRDWQQTPQSQPAIEAGARVIRKLTLVHEAEQGTVAALSIVAELTRVRIPVDDQERPALSSREGGIWFDGFLAFFLPSKHRKGLLLTVAEALG</sequence>
<proteinExistence type="predicted"/>
<accession>A0A7W6JW14</accession>
<dbReference type="EMBL" id="JACIEH010000002">
    <property type="protein sequence ID" value="MBB4099470.1"/>
    <property type="molecule type" value="Genomic_DNA"/>
</dbReference>
<keyword evidence="3" id="KW-1185">Reference proteome</keyword>
<dbReference type="RefSeq" id="WP_183998737.1">
    <property type="nucleotide sequence ID" value="NZ_JACIEH010000002.1"/>
</dbReference>
<evidence type="ECO:0000313" key="3">
    <source>
        <dbReference type="Proteomes" id="UP000557392"/>
    </source>
</evidence>
<evidence type="ECO:0000313" key="2">
    <source>
        <dbReference type="EMBL" id="MBB4099470.1"/>
    </source>
</evidence>
<organism evidence="2 3">
    <name type="scientific">Sphingomonas kyeonggiensis</name>
    <dbReference type="NCBI Taxonomy" id="1268553"/>
    <lineage>
        <taxon>Bacteria</taxon>
        <taxon>Pseudomonadati</taxon>
        <taxon>Pseudomonadota</taxon>
        <taxon>Alphaproteobacteria</taxon>
        <taxon>Sphingomonadales</taxon>
        <taxon>Sphingomonadaceae</taxon>
        <taxon>Sphingomonas</taxon>
    </lineage>
</organism>
<dbReference type="Proteomes" id="UP000557392">
    <property type="component" value="Unassembled WGS sequence"/>
</dbReference>
<reference evidence="2 3" key="1">
    <citation type="submission" date="2020-08" db="EMBL/GenBank/DDBJ databases">
        <title>Genomic Encyclopedia of Type Strains, Phase IV (KMG-IV): sequencing the most valuable type-strain genomes for metagenomic binning, comparative biology and taxonomic classification.</title>
        <authorList>
            <person name="Goeker M."/>
        </authorList>
    </citation>
    <scope>NUCLEOTIDE SEQUENCE [LARGE SCALE GENOMIC DNA]</scope>
    <source>
        <strain evidence="2 3">DSM 101806</strain>
    </source>
</reference>
<feature type="compositionally biased region" description="Basic and acidic residues" evidence="1">
    <location>
        <begin position="1"/>
        <end position="12"/>
    </location>
</feature>
<feature type="region of interest" description="Disordered" evidence="1">
    <location>
        <begin position="1"/>
        <end position="20"/>
    </location>
</feature>
<dbReference type="AlphaFoldDB" id="A0A7W6JW14"/>
<comment type="caution">
    <text evidence="2">The sequence shown here is derived from an EMBL/GenBank/DDBJ whole genome shotgun (WGS) entry which is preliminary data.</text>
</comment>
<name>A0A7W6JW14_9SPHN</name>
<protein>
    <submittedName>
        <fullName evidence="2">Uncharacterized protein</fullName>
    </submittedName>
</protein>